<feature type="compositionally biased region" description="Basic and acidic residues" evidence="1">
    <location>
        <begin position="60"/>
        <end position="69"/>
    </location>
</feature>
<feature type="compositionally biased region" description="Basic residues" evidence="1">
    <location>
        <begin position="70"/>
        <end position="87"/>
    </location>
</feature>
<dbReference type="AlphaFoldDB" id="A0A2I0TZC6"/>
<keyword evidence="3" id="KW-1185">Reference proteome</keyword>
<evidence type="ECO:0000256" key="1">
    <source>
        <dbReference type="SAM" id="MobiDB-lite"/>
    </source>
</evidence>
<feature type="compositionally biased region" description="Basic residues" evidence="1">
    <location>
        <begin position="48"/>
        <end position="59"/>
    </location>
</feature>
<organism evidence="2 3">
    <name type="scientific">Limosa lapponica baueri</name>
    <dbReference type="NCBI Taxonomy" id="1758121"/>
    <lineage>
        <taxon>Eukaryota</taxon>
        <taxon>Metazoa</taxon>
        <taxon>Chordata</taxon>
        <taxon>Craniata</taxon>
        <taxon>Vertebrata</taxon>
        <taxon>Euteleostomi</taxon>
        <taxon>Archelosauria</taxon>
        <taxon>Archosauria</taxon>
        <taxon>Dinosauria</taxon>
        <taxon>Saurischia</taxon>
        <taxon>Theropoda</taxon>
        <taxon>Coelurosauria</taxon>
        <taxon>Aves</taxon>
        <taxon>Neognathae</taxon>
        <taxon>Neoaves</taxon>
        <taxon>Charadriiformes</taxon>
        <taxon>Scolopacidae</taxon>
        <taxon>Limosa</taxon>
    </lineage>
</organism>
<accession>A0A2I0TZC6</accession>
<dbReference type="EMBL" id="KZ506565">
    <property type="protein sequence ID" value="PKU39129.1"/>
    <property type="molecule type" value="Genomic_DNA"/>
</dbReference>
<evidence type="ECO:0000313" key="3">
    <source>
        <dbReference type="Proteomes" id="UP000233556"/>
    </source>
</evidence>
<proteinExistence type="predicted"/>
<reference evidence="3" key="2">
    <citation type="submission" date="2017-12" db="EMBL/GenBank/DDBJ databases">
        <title>Genome sequence of the Bar-tailed Godwit (Limosa lapponica baueri).</title>
        <authorList>
            <person name="Lima N.C.B."/>
            <person name="Parody-Merino A.M."/>
            <person name="Battley P.F."/>
            <person name="Fidler A.E."/>
            <person name="Prosdocimi F."/>
        </authorList>
    </citation>
    <scope>NUCLEOTIDE SEQUENCE [LARGE SCALE GENOMIC DNA]</scope>
</reference>
<name>A0A2I0TZC6_LIMLA</name>
<gene>
    <name evidence="2" type="ORF">llap_10568</name>
</gene>
<sequence>MTFQKNNIYDHLRTAFIIKFRYKTFTIYLFSEIFYKKIRQDSNIQSKEKKKGKERKGKRKGEERKERKGKERKGKERKGKERKGKERKGKEKERKLKAVMARKNLQRYRNTGDVSTHEVWFLGLGYTVCDSCLSHGVCIKCKAHQH</sequence>
<dbReference type="Proteomes" id="UP000233556">
    <property type="component" value="Unassembled WGS sequence"/>
</dbReference>
<evidence type="ECO:0000313" key="2">
    <source>
        <dbReference type="EMBL" id="PKU39129.1"/>
    </source>
</evidence>
<feature type="region of interest" description="Disordered" evidence="1">
    <location>
        <begin position="44"/>
        <end position="96"/>
    </location>
</feature>
<reference evidence="3" key="1">
    <citation type="submission" date="2017-11" db="EMBL/GenBank/DDBJ databases">
        <authorList>
            <person name="Lima N.C."/>
            <person name="Parody-Merino A.M."/>
            <person name="Battley P.F."/>
            <person name="Fidler A.E."/>
            <person name="Prosdocimi F."/>
        </authorList>
    </citation>
    <scope>NUCLEOTIDE SEQUENCE [LARGE SCALE GENOMIC DNA]</scope>
</reference>
<protein>
    <submittedName>
        <fullName evidence="2">Uncharacterized protein</fullName>
    </submittedName>
</protein>